<evidence type="ECO:0000256" key="4">
    <source>
        <dbReference type="ARBA" id="ARBA00022475"/>
    </source>
</evidence>
<dbReference type="InterPro" id="IPR006702">
    <property type="entry name" value="CASP_dom"/>
</dbReference>
<organism evidence="10 11">
    <name type="scientific">Cuscuta australis</name>
    <dbReference type="NCBI Taxonomy" id="267555"/>
    <lineage>
        <taxon>Eukaryota</taxon>
        <taxon>Viridiplantae</taxon>
        <taxon>Streptophyta</taxon>
        <taxon>Embryophyta</taxon>
        <taxon>Tracheophyta</taxon>
        <taxon>Spermatophyta</taxon>
        <taxon>Magnoliopsida</taxon>
        <taxon>eudicotyledons</taxon>
        <taxon>Gunneridae</taxon>
        <taxon>Pentapetalae</taxon>
        <taxon>asterids</taxon>
        <taxon>lamiids</taxon>
        <taxon>Solanales</taxon>
        <taxon>Convolvulaceae</taxon>
        <taxon>Cuscuteae</taxon>
        <taxon>Cuscuta</taxon>
        <taxon>Cuscuta subgen. Grammica</taxon>
        <taxon>Cuscuta sect. Cleistogrammica</taxon>
    </lineage>
</organism>
<evidence type="ECO:0000256" key="8">
    <source>
        <dbReference type="RuleBase" id="RU361233"/>
    </source>
</evidence>
<proteinExistence type="inferred from homology"/>
<dbReference type="PANTHER" id="PTHR32021:SF24">
    <property type="entry name" value="CASP-LIKE PROTEIN"/>
    <property type="match status" value="1"/>
</dbReference>
<name>A0A328DZV5_9ASTE</name>
<evidence type="ECO:0000313" key="10">
    <source>
        <dbReference type="EMBL" id="RAL51262.1"/>
    </source>
</evidence>
<keyword evidence="5 8" id="KW-0812">Transmembrane</keyword>
<comment type="caution">
    <text evidence="10">The sequence shown here is derived from an EMBL/GenBank/DDBJ whole genome shotgun (WGS) entry which is preliminary data.</text>
</comment>
<feature type="transmembrane region" description="Helical" evidence="8">
    <location>
        <begin position="13"/>
        <end position="31"/>
    </location>
</feature>
<feature type="transmembrane region" description="Helical" evidence="8">
    <location>
        <begin position="43"/>
        <end position="67"/>
    </location>
</feature>
<evidence type="ECO:0000256" key="5">
    <source>
        <dbReference type="ARBA" id="ARBA00022692"/>
    </source>
</evidence>
<dbReference type="EMBL" id="NQVE01000050">
    <property type="protein sequence ID" value="RAL51262.1"/>
    <property type="molecule type" value="Genomic_DNA"/>
</dbReference>
<evidence type="ECO:0000256" key="7">
    <source>
        <dbReference type="ARBA" id="ARBA00023136"/>
    </source>
</evidence>
<dbReference type="InterPro" id="IPR045009">
    <property type="entry name" value="CASPL-5"/>
</dbReference>
<keyword evidence="4 8" id="KW-1003">Cell membrane</keyword>
<evidence type="ECO:0000256" key="6">
    <source>
        <dbReference type="ARBA" id="ARBA00022989"/>
    </source>
</evidence>
<reference evidence="10 11" key="1">
    <citation type="submission" date="2018-06" db="EMBL/GenBank/DDBJ databases">
        <title>The Genome of Cuscuta australis (Dodder) Provides Insight into the Evolution of Plant Parasitism.</title>
        <authorList>
            <person name="Liu H."/>
        </authorList>
    </citation>
    <scope>NUCLEOTIDE SEQUENCE [LARGE SCALE GENOMIC DNA]</scope>
    <source>
        <strain evidence="11">cv. Yunnan</strain>
        <tissue evidence="10">Vines</tissue>
    </source>
</reference>
<keyword evidence="6 8" id="KW-1133">Transmembrane helix</keyword>
<keyword evidence="11" id="KW-1185">Reference proteome</keyword>
<feature type="transmembrane region" description="Helical" evidence="8">
    <location>
        <begin position="87"/>
        <end position="107"/>
    </location>
</feature>
<protein>
    <recommendedName>
        <fullName evidence="8">CASP-like protein</fullName>
    </recommendedName>
</protein>
<dbReference type="AlphaFoldDB" id="A0A328DZV5"/>
<evidence type="ECO:0000256" key="1">
    <source>
        <dbReference type="ARBA" id="ARBA00004651"/>
    </source>
</evidence>
<evidence type="ECO:0000256" key="2">
    <source>
        <dbReference type="ARBA" id="ARBA00007651"/>
    </source>
</evidence>
<comment type="similarity">
    <text evidence="2 8">Belongs to the Casparian strip membrane proteins (CASP) family.</text>
</comment>
<feature type="transmembrane region" description="Helical" evidence="8">
    <location>
        <begin position="127"/>
        <end position="155"/>
    </location>
</feature>
<evidence type="ECO:0000313" key="11">
    <source>
        <dbReference type="Proteomes" id="UP000249390"/>
    </source>
</evidence>
<comment type="subunit">
    <text evidence="3 8">Homodimer and heterodimers.</text>
</comment>
<feature type="domain" description="Casparian strip membrane protein" evidence="9">
    <location>
        <begin position="6"/>
        <end position="138"/>
    </location>
</feature>
<dbReference type="Proteomes" id="UP000249390">
    <property type="component" value="Unassembled WGS sequence"/>
</dbReference>
<keyword evidence="7 8" id="KW-0472">Membrane</keyword>
<evidence type="ECO:0000259" key="9">
    <source>
        <dbReference type="Pfam" id="PF04535"/>
    </source>
</evidence>
<dbReference type="GO" id="GO:0005886">
    <property type="term" value="C:plasma membrane"/>
    <property type="evidence" value="ECO:0007669"/>
    <property type="project" value="UniProtKB-SubCell"/>
</dbReference>
<dbReference type="Pfam" id="PF04535">
    <property type="entry name" value="CASP_dom"/>
    <property type="match status" value="1"/>
</dbReference>
<gene>
    <name evidence="10" type="ORF">DM860_010764</name>
</gene>
<accession>A0A328DZV5</accession>
<comment type="subcellular location">
    <subcellularLocation>
        <location evidence="1 8">Cell membrane</location>
        <topology evidence="1 8">Multi-pass membrane protein</topology>
    </subcellularLocation>
</comment>
<evidence type="ECO:0000256" key="3">
    <source>
        <dbReference type="ARBA" id="ARBA00011489"/>
    </source>
</evidence>
<dbReference type="PANTHER" id="PTHR32021">
    <property type="entry name" value="CASP-LIKE PROTEIN 5B3"/>
    <property type="match status" value="1"/>
</dbReference>
<sequence length="158" mass="16961">MALFGSPGTVSGLFLRIGQCGFAAASVVIMASASGFSTATAFCYLIASMGLQVLWSFTLVCLDIHALRLKKDMQNHALVSLFVVGDWVTVTLSLSAACASAGVAILFDRDTVICRRMEKMSCSMFQISIAMAFFSWFLLAVSSHVTFFLLVAFAASQE</sequence>